<accession>A0A844D723</accession>
<evidence type="ECO:0000256" key="3">
    <source>
        <dbReference type="ARBA" id="ARBA00022692"/>
    </source>
</evidence>
<evidence type="ECO:0000256" key="7">
    <source>
        <dbReference type="SAM" id="Phobius"/>
    </source>
</evidence>
<feature type="transmembrane region" description="Helical" evidence="7">
    <location>
        <begin position="246"/>
        <end position="263"/>
    </location>
</feature>
<feature type="transmembrane region" description="Helical" evidence="7">
    <location>
        <begin position="190"/>
        <end position="208"/>
    </location>
</feature>
<evidence type="ECO:0000259" key="8">
    <source>
        <dbReference type="Pfam" id="PF00892"/>
    </source>
</evidence>
<sequence length="350" mass="37145">MHTGVIYALAAAILFGASTPFAKVLVGQMPPVALAGLLYLGSGIGLAICYAVRAVLNREAQDKPSTLTARDLPWFAAAVAAGGVAGPVLLMLGLHSVSASSASLLLNMEGVLTALLAWFVFKENFDRRIFIGMLLIIAAGVLLSWDHTAAEGGPWGVVAIIGACLCWGIDNNLTRKVSASDPLQIACIKGLAAGSVNLAIGLALGGDLPETRTVLLAGVVGFCGYGLSLVLFVLALRHLGTARTGAYFSMAPFAGAALSLLMLGEAPDLVFWIAAALMAGGIWLHLTESHAHEHEHLPMAHAHMHSHDAHHQHTHDFDWDGTEPHAHPHQHARLRHSHAHYPDIHHRHEH</sequence>
<protein>
    <submittedName>
        <fullName evidence="9">EamA family transporter</fullName>
    </submittedName>
</protein>
<gene>
    <name evidence="9" type="ORF">GJ698_27975</name>
</gene>
<dbReference type="SUPFAM" id="SSF103481">
    <property type="entry name" value="Multidrug resistance efflux transporter EmrE"/>
    <property type="match status" value="2"/>
</dbReference>
<feature type="transmembrane region" description="Helical" evidence="7">
    <location>
        <begin position="214"/>
        <end position="234"/>
    </location>
</feature>
<keyword evidence="3 7" id="KW-0812">Transmembrane</keyword>
<evidence type="ECO:0000313" key="10">
    <source>
        <dbReference type="Proteomes" id="UP000439986"/>
    </source>
</evidence>
<feature type="transmembrane region" description="Helical" evidence="7">
    <location>
        <begin position="72"/>
        <end position="92"/>
    </location>
</feature>
<feature type="compositionally biased region" description="Basic and acidic residues" evidence="6">
    <location>
        <begin position="311"/>
        <end position="326"/>
    </location>
</feature>
<dbReference type="Proteomes" id="UP000439986">
    <property type="component" value="Unassembled WGS sequence"/>
</dbReference>
<feature type="transmembrane region" description="Helical" evidence="7">
    <location>
        <begin position="269"/>
        <end position="286"/>
    </location>
</feature>
<feature type="domain" description="EamA" evidence="8">
    <location>
        <begin position="3"/>
        <end position="144"/>
    </location>
</feature>
<feature type="domain" description="EamA" evidence="8">
    <location>
        <begin position="155"/>
        <end position="285"/>
    </location>
</feature>
<evidence type="ECO:0000256" key="5">
    <source>
        <dbReference type="ARBA" id="ARBA00023136"/>
    </source>
</evidence>
<dbReference type="GO" id="GO:0005886">
    <property type="term" value="C:plasma membrane"/>
    <property type="evidence" value="ECO:0007669"/>
    <property type="project" value="UniProtKB-SubCell"/>
</dbReference>
<comment type="caution">
    <text evidence="9">The sequence shown here is derived from an EMBL/GenBank/DDBJ whole genome shotgun (WGS) entry which is preliminary data.</text>
</comment>
<evidence type="ECO:0000256" key="1">
    <source>
        <dbReference type="ARBA" id="ARBA00004651"/>
    </source>
</evidence>
<evidence type="ECO:0000256" key="6">
    <source>
        <dbReference type="SAM" id="MobiDB-lite"/>
    </source>
</evidence>
<dbReference type="EMBL" id="WKJL01000036">
    <property type="protein sequence ID" value="MRW87918.1"/>
    <property type="molecule type" value="Genomic_DNA"/>
</dbReference>
<evidence type="ECO:0000313" key="9">
    <source>
        <dbReference type="EMBL" id="MRW87918.1"/>
    </source>
</evidence>
<keyword evidence="4 7" id="KW-1133">Transmembrane helix</keyword>
<dbReference type="InterPro" id="IPR000620">
    <property type="entry name" value="EamA_dom"/>
</dbReference>
<dbReference type="Pfam" id="PF00892">
    <property type="entry name" value="EamA"/>
    <property type="match status" value="2"/>
</dbReference>
<organism evidence="9 10">
    <name type="scientific">Duganella aquatilis</name>
    <dbReference type="NCBI Taxonomy" id="2666082"/>
    <lineage>
        <taxon>Bacteria</taxon>
        <taxon>Pseudomonadati</taxon>
        <taxon>Pseudomonadota</taxon>
        <taxon>Betaproteobacteria</taxon>
        <taxon>Burkholderiales</taxon>
        <taxon>Oxalobacteraceae</taxon>
        <taxon>Telluria group</taxon>
        <taxon>Duganella</taxon>
    </lineage>
</organism>
<evidence type="ECO:0000256" key="2">
    <source>
        <dbReference type="ARBA" id="ARBA00022475"/>
    </source>
</evidence>
<keyword evidence="2" id="KW-1003">Cell membrane</keyword>
<evidence type="ECO:0000256" key="4">
    <source>
        <dbReference type="ARBA" id="ARBA00022989"/>
    </source>
</evidence>
<dbReference type="PANTHER" id="PTHR42920">
    <property type="entry name" value="OS03G0707200 PROTEIN-RELATED"/>
    <property type="match status" value="1"/>
</dbReference>
<name>A0A844D723_9BURK</name>
<feature type="transmembrane region" description="Helical" evidence="7">
    <location>
        <begin position="104"/>
        <end position="121"/>
    </location>
</feature>
<feature type="transmembrane region" description="Helical" evidence="7">
    <location>
        <begin position="152"/>
        <end position="169"/>
    </location>
</feature>
<comment type="subcellular location">
    <subcellularLocation>
        <location evidence="1">Cell membrane</location>
        <topology evidence="1">Multi-pass membrane protein</topology>
    </subcellularLocation>
</comment>
<feature type="transmembrane region" description="Helical" evidence="7">
    <location>
        <begin position="128"/>
        <end position="146"/>
    </location>
</feature>
<dbReference type="InterPro" id="IPR051258">
    <property type="entry name" value="Diverse_Substrate_Transporter"/>
</dbReference>
<keyword evidence="10" id="KW-1185">Reference proteome</keyword>
<proteinExistence type="predicted"/>
<dbReference type="Gene3D" id="1.10.3730.20">
    <property type="match status" value="2"/>
</dbReference>
<feature type="region of interest" description="Disordered" evidence="6">
    <location>
        <begin position="311"/>
        <end position="335"/>
    </location>
</feature>
<dbReference type="RefSeq" id="WP_154361132.1">
    <property type="nucleotide sequence ID" value="NZ_WKJL01000036.1"/>
</dbReference>
<feature type="transmembrane region" description="Helical" evidence="7">
    <location>
        <begin position="32"/>
        <end position="52"/>
    </location>
</feature>
<keyword evidence="5 7" id="KW-0472">Membrane</keyword>
<dbReference type="AlphaFoldDB" id="A0A844D723"/>
<reference evidence="9 10" key="1">
    <citation type="submission" date="2019-11" db="EMBL/GenBank/DDBJ databases">
        <title>Novel species isolated from a subtropical stream in China.</title>
        <authorList>
            <person name="Lu H."/>
        </authorList>
    </citation>
    <scope>NUCLEOTIDE SEQUENCE [LARGE SCALE GENOMIC DNA]</scope>
    <source>
        <strain evidence="9 10">FT26W</strain>
    </source>
</reference>
<dbReference type="PANTHER" id="PTHR42920:SF11">
    <property type="entry name" value="INNER MEMBRANE PROTEIN YTFF"/>
    <property type="match status" value="1"/>
</dbReference>
<dbReference type="InterPro" id="IPR037185">
    <property type="entry name" value="EmrE-like"/>
</dbReference>